<gene>
    <name evidence="2" type="primary">napE</name>
    <name evidence="2" type="ORF">D5018_15895</name>
</gene>
<evidence type="ECO:0000313" key="3">
    <source>
        <dbReference type="Proteomes" id="UP000281474"/>
    </source>
</evidence>
<dbReference type="EMBL" id="QZEI01000059">
    <property type="protein sequence ID" value="RLV58699.1"/>
    <property type="molecule type" value="Genomic_DNA"/>
</dbReference>
<feature type="transmembrane region" description="Helical" evidence="1">
    <location>
        <begin position="16"/>
        <end position="41"/>
    </location>
</feature>
<organism evidence="2 3">
    <name type="scientific">Parashewanella curva</name>
    <dbReference type="NCBI Taxonomy" id="2338552"/>
    <lineage>
        <taxon>Bacteria</taxon>
        <taxon>Pseudomonadati</taxon>
        <taxon>Pseudomonadota</taxon>
        <taxon>Gammaproteobacteria</taxon>
        <taxon>Alteromonadales</taxon>
        <taxon>Shewanellaceae</taxon>
        <taxon>Parashewanella</taxon>
    </lineage>
</organism>
<evidence type="ECO:0000313" key="2">
    <source>
        <dbReference type="EMBL" id="RLV58699.1"/>
    </source>
</evidence>
<keyword evidence="1" id="KW-0812">Transmembrane</keyword>
<evidence type="ECO:0000256" key="1">
    <source>
        <dbReference type="SAM" id="Phobius"/>
    </source>
</evidence>
<accession>A0A3L8PVA5</accession>
<dbReference type="OrthoDB" id="7596241at2"/>
<dbReference type="Proteomes" id="UP000281474">
    <property type="component" value="Unassembled WGS sequence"/>
</dbReference>
<dbReference type="Pfam" id="PF06796">
    <property type="entry name" value="NapE"/>
    <property type="match status" value="1"/>
</dbReference>
<dbReference type="AlphaFoldDB" id="A0A3L8PVA5"/>
<name>A0A3L8PVA5_9GAMM</name>
<keyword evidence="1" id="KW-1133">Transmembrane helix</keyword>
<dbReference type="InterPro" id="IPR010649">
    <property type="entry name" value="NapE_TorE"/>
</dbReference>
<keyword evidence="1" id="KW-0472">Membrane</keyword>
<dbReference type="NCBIfam" id="TIGR02973">
    <property type="entry name" value="nitrate_rd_NapE"/>
    <property type="match status" value="1"/>
</dbReference>
<proteinExistence type="predicted"/>
<sequence length="51" mass="5622">MSNASSDEKKVELKMFVFLTVFLAPLLSILIVGGYGFLIWMSQILMGPPTS</sequence>
<protein>
    <submittedName>
        <fullName evidence="2">Periplasmic nitrate reductase, NapE protein</fullName>
    </submittedName>
</protein>
<reference evidence="2 3" key="1">
    <citation type="submission" date="2018-09" db="EMBL/GenBank/DDBJ databases">
        <title>Phylogeny of the Shewanellaceae, and recommendation for two new genera, Pseudoshewanella and Parashewanella.</title>
        <authorList>
            <person name="Wang G."/>
        </authorList>
    </citation>
    <scope>NUCLEOTIDE SEQUENCE [LARGE SCALE GENOMIC DNA]</scope>
    <source>
        <strain evidence="2 3">C51</strain>
    </source>
</reference>
<comment type="caution">
    <text evidence="2">The sequence shown here is derived from an EMBL/GenBank/DDBJ whole genome shotgun (WGS) entry which is preliminary data.</text>
</comment>
<dbReference type="RefSeq" id="WP_121839983.1">
    <property type="nucleotide sequence ID" value="NZ_ML014808.1"/>
</dbReference>
<keyword evidence="3" id="KW-1185">Reference proteome</keyword>
<dbReference type="InterPro" id="IPR004448">
    <property type="entry name" value="Nitrate_reductase_NapE"/>
</dbReference>